<reference evidence="1" key="1">
    <citation type="submission" date="2014-12" db="EMBL/GenBank/DDBJ databases">
        <title>Insight into the proteome of Arion vulgaris.</title>
        <authorList>
            <person name="Aradska J."/>
            <person name="Bulat T."/>
            <person name="Smidak R."/>
            <person name="Sarate P."/>
            <person name="Gangsoo J."/>
            <person name="Sialana F."/>
            <person name="Bilban M."/>
            <person name="Lubec G."/>
        </authorList>
    </citation>
    <scope>NUCLEOTIDE SEQUENCE</scope>
    <source>
        <tissue evidence="1">Skin</tissue>
    </source>
</reference>
<sequence>MRNFNGRVGKQRTQWEAHLGLFSDTATNCSNNREHMLNLCADHNLIIKAHI</sequence>
<protein>
    <submittedName>
        <fullName evidence="1">Uncharacterized protein</fullName>
    </submittedName>
</protein>
<dbReference type="AlphaFoldDB" id="A0A0B6YVI5"/>
<feature type="non-terminal residue" evidence="1">
    <location>
        <position position="51"/>
    </location>
</feature>
<accession>A0A0B6YVI5</accession>
<dbReference type="EMBL" id="HACG01013484">
    <property type="protein sequence ID" value="CEK60349.1"/>
    <property type="molecule type" value="Transcribed_RNA"/>
</dbReference>
<organism evidence="1">
    <name type="scientific">Arion vulgaris</name>
    <dbReference type="NCBI Taxonomy" id="1028688"/>
    <lineage>
        <taxon>Eukaryota</taxon>
        <taxon>Metazoa</taxon>
        <taxon>Spiralia</taxon>
        <taxon>Lophotrochozoa</taxon>
        <taxon>Mollusca</taxon>
        <taxon>Gastropoda</taxon>
        <taxon>Heterobranchia</taxon>
        <taxon>Euthyneura</taxon>
        <taxon>Panpulmonata</taxon>
        <taxon>Eupulmonata</taxon>
        <taxon>Stylommatophora</taxon>
        <taxon>Helicina</taxon>
        <taxon>Arionoidea</taxon>
        <taxon>Arionidae</taxon>
        <taxon>Arion</taxon>
    </lineage>
</organism>
<name>A0A0B6YVI5_9EUPU</name>
<gene>
    <name evidence="1" type="primary">ORF39147</name>
</gene>
<evidence type="ECO:0000313" key="1">
    <source>
        <dbReference type="EMBL" id="CEK60349.1"/>
    </source>
</evidence>
<proteinExistence type="predicted"/>